<reference evidence="5 6" key="1">
    <citation type="submission" date="2021-01" db="EMBL/GenBank/DDBJ databases">
        <title>Belnapia mucosa sp. nov. and Belnapia arida sp. nov., isolated from the Tabernas Desert (Almeria, Spain).</title>
        <authorList>
            <person name="Molina-Menor E."/>
            <person name="Vidal-Verdu A."/>
            <person name="Calonge A."/>
            <person name="Satari L."/>
            <person name="Pereto J."/>
            <person name="Porcar M."/>
        </authorList>
    </citation>
    <scope>NUCLEOTIDE SEQUENCE [LARGE SCALE GENOMIC DNA]</scope>
    <source>
        <strain evidence="5 6">T18</strain>
    </source>
</reference>
<comment type="caution">
    <text evidence="5">The sequence shown here is derived from an EMBL/GenBank/DDBJ whole genome shotgun (WGS) entry which is preliminary data.</text>
</comment>
<dbReference type="EMBL" id="JAETWB010000120">
    <property type="protein sequence ID" value="MBL6082754.1"/>
    <property type="molecule type" value="Genomic_DNA"/>
</dbReference>
<dbReference type="InterPro" id="IPR050595">
    <property type="entry name" value="Bact_response_regulator"/>
</dbReference>
<dbReference type="Proteomes" id="UP000660885">
    <property type="component" value="Unassembled WGS sequence"/>
</dbReference>
<dbReference type="PROSITE" id="PS50110">
    <property type="entry name" value="RESPONSE_REGULATORY"/>
    <property type="match status" value="1"/>
</dbReference>
<dbReference type="PANTHER" id="PTHR44591">
    <property type="entry name" value="STRESS RESPONSE REGULATOR PROTEIN 1"/>
    <property type="match status" value="1"/>
</dbReference>
<dbReference type="SUPFAM" id="SSF52172">
    <property type="entry name" value="CheY-like"/>
    <property type="match status" value="1"/>
</dbReference>
<evidence type="ECO:0000256" key="2">
    <source>
        <dbReference type="PROSITE-ProRule" id="PRU00169"/>
    </source>
</evidence>
<dbReference type="InterPro" id="IPR001789">
    <property type="entry name" value="Sig_transdc_resp-reg_receiver"/>
</dbReference>
<dbReference type="SMART" id="SM00448">
    <property type="entry name" value="REC"/>
    <property type="match status" value="1"/>
</dbReference>
<evidence type="ECO:0000313" key="5">
    <source>
        <dbReference type="EMBL" id="MBL6082754.1"/>
    </source>
</evidence>
<feature type="region of interest" description="Disordered" evidence="3">
    <location>
        <begin position="147"/>
        <end position="172"/>
    </location>
</feature>
<evidence type="ECO:0000259" key="4">
    <source>
        <dbReference type="PROSITE" id="PS50110"/>
    </source>
</evidence>
<organism evidence="5 6">
    <name type="scientific">Belnapia arida</name>
    <dbReference type="NCBI Taxonomy" id="2804533"/>
    <lineage>
        <taxon>Bacteria</taxon>
        <taxon>Pseudomonadati</taxon>
        <taxon>Pseudomonadota</taxon>
        <taxon>Alphaproteobacteria</taxon>
        <taxon>Acetobacterales</taxon>
        <taxon>Roseomonadaceae</taxon>
        <taxon>Belnapia</taxon>
    </lineage>
</organism>
<evidence type="ECO:0000256" key="1">
    <source>
        <dbReference type="ARBA" id="ARBA00022553"/>
    </source>
</evidence>
<dbReference type="Gene3D" id="3.40.50.2300">
    <property type="match status" value="1"/>
</dbReference>
<dbReference type="InterPro" id="IPR011006">
    <property type="entry name" value="CheY-like_superfamily"/>
</dbReference>
<dbReference type="RefSeq" id="WP_202836083.1">
    <property type="nucleotide sequence ID" value="NZ_JAETWB010000120.1"/>
</dbReference>
<feature type="modified residue" description="4-aspartylphosphate" evidence="2">
    <location>
        <position position="77"/>
    </location>
</feature>
<protein>
    <submittedName>
        <fullName evidence="5">Response regulator</fullName>
    </submittedName>
</protein>
<dbReference type="Pfam" id="PF00072">
    <property type="entry name" value="Response_reg"/>
    <property type="match status" value="1"/>
</dbReference>
<proteinExistence type="predicted"/>
<name>A0ABS1UDL4_9PROT</name>
<sequence>MKAAAMFADGALAFDQAGEGSQATRPVILVVEDQALIAILIGDIIQAAGYDAVFAHSGEAALAMAKTVEHLSAVITDIHLMHGIDGRSVLRHLRKSNPRLPAVVVTGFENSAPEADLRGLGGPTARLVKPFDCDELLASLAGVLSSTDGRAPKRTESGLTARRGERPSFARF</sequence>
<gene>
    <name evidence="5" type="ORF">JMJ56_32895</name>
</gene>
<evidence type="ECO:0000313" key="6">
    <source>
        <dbReference type="Proteomes" id="UP000660885"/>
    </source>
</evidence>
<feature type="compositionally biased region" description="Basic and acidic residues" evidence="3">
    <location>
        <begin position="150"/>
        <end position="172"/>
    </location>
</feature>
<keyword evidence="1 2" id="KW-0597">Phosphoprotein</keyword>
<feature type="domain" description="Response regulatory" evidence="4">
    <location>
        <begin position="27"/>
        <end position="144"/>
    </location>
</feature>
<evidence type="ECO:0000256" key="3">
    <source>
        <dbReference type="SAM" id="MobiDB-lite"/>
    </source>
</evidence>
<accession>A0ABS1UDL4</accession>
<dbReference type="PANTHER" id="PTHR44591:SF21">
    <property type="entry name" value="TWO-COMPONENT RESPONSE REGULATOR"/>
    <property type="match status" value="1"/>
</dbReference>
<keyword evidence="6" id="KW-1185">Reference proteome</keyword>